<keyword evidence="3" id="KW-1185">Reference proteome</keyword>
<evidence type="ECO:0000256" key="1">
    <source>
        <dbReference type="SAM" id="SignalP"/>
    </source>
</evidence>
<feature type="chain" id="PRO_5047070124" evidence="1">
    <location>
        <begin position="25"/>
        <end position="150"/>
    </location>
</feature>
<dbReference type="InterPro" id="IPR010980">
    <property type="entry name" value="Cyt_c/b562"/>
</dbReference>
<dbReference type="EMBL" id="JBHUNP010000001">
    <property type="protein sequence ID" value="MFD2649075.1"/>
    <property type="molecule type" value="Genomic_DNA"/>
</dbReference>
<dbReference type="Pfam" id="PF01322">
    <property type="entry name" value="Cytochrom_C_2"/>
    <property type="match status" value="1"/>
</dbReference>
<proteinExistence type="predicted"/>
<evidence type="ECO:0000313" key="2">
    <source>
        <dbReference type="EMBL" id="MFD2649075.1"/>
    </source>
</evidence>
<accession>A0ABW5QMV9</accession>
<sequence length="150" mass="15723">MPIRNASAAALAGLLTLGALTAFAQEAFTPPATPEEAVEMRQALMREDGGILRSAGNLTGVDAVAAMQTLETNYSHIPDLFPENSIVGDSKALPAIWENWDAFVAIVDKGREAAAQGRAAAEAGDTATYTASLRTIGGTCGECHQQFRTE</sequence>
<dbReference type="Gene3D" id="1.20.120.10">
    <property type="entry name" value="Cytochrome c/b562"/>
    <property type="match status" value="1"/>
</dbReference>
<name>A0ABW5QMV9_9HYPH</name>
<dbReference type="PROSITE" id="PS51009">
    <property type="entry name" value="CYTCII"/>
    <property type="match status" value="1"/>
</dbReference>
<dbReference type="SUPFAM" id="SSF47175">
    <property type="entry name" value="Cytochromes"/>
    <property type="match status" value="1"/>
</dbReference>
<reference evidence="3" key="1">
    <citation type="journal article" date="2019" name="Int. J. Syst. Evol. Microbiol.">
        <title>The Global Catalogue of Microorganisms (GCM) 10K type strain sequencing project: providing services to taxonomists for standard genome sequencing and annotation.</title>
        <authorList>
            <consortium name="The Broad Institute Genomics Platform"/>
            <consortium name="The Broad Institute Genome Sequencing Center for Infectious Disease"/>
            <person name="Wu L."/>
            <person name="Ma J."/>
        </authorList>
    </citation>
    <scope>NUCLEOTIDE SEQUENCE [LARGE SCALE GENOMIC DNA]</scope>
    <source>
        <strain evidence="3">CCM 7427</strain>
    </source>
</reference>
<dbReference type="Proteomes" id="UP001597521">
    <property type="component" value="Unassembled WGS sequence"/>
</dbReference>
<dbReference type="InterPro" id="IPR002321">
    <property type="entry name" value="Cyt_c_II"/>
</dbReference>
<evidence type="ECO:0000313" key="3">
    <source>
        <dbReference type="Proteomes" id="UP001597521"/>
    </source>
</evidence>
<feature type="signal peptide" evidence="1">
    <location>
        <begin position="1"/>
        <end position="24"/>
    </location>
</feature>
<keyword evidence="1" id="KW-0732">Signal</keyword>
<organism evidence="2 3">
    <name type="scientific">Devosia albogilva</name>
    <dbReference type="NCBI Taxonomy" id="429726"/>
    <lineage>
        <taxon>Bacteria</taxon>
        <taxon>Pseudomonadati</taxon>
        <taxon>Pseudomonadota</taxon>
        <taxon>Alphaproteobacteria</taxon>
        <taxon>Hyphomicrobiales</taxon>
        <taxon>Devosiaceae</taxon>
        <taxon>Devosia</taxon>
    </lineage>
</organism>
<dbReference type="RefSeq" id="WP_386834490.1">
    <property type="nucleotide sequence ID" value="NZ_JBHUNP010000001.1"/>
</dbReference>
<dbReference type="PRINTS" id="PR00608">
    <property type="entry name" value="CYTCHROMECII"/>
</dbReference>
<gene>
    <name evidence="2" type="ORF">ACFSX5_14900</name>
</gene>
<comment type="caution">
    <text evidence="2">The sequence shown here is derived from an EMBL/GenBank/DDBJ whole genome shotgun (WGS) entry which is preliminary data.</text>
</comment>
<protein>
    <submittedName>
        <fullName evidence="2">C-type cytochrome</fullName>
    </submittedName>
</protein>
<dbReference type="InterPro" id="IPR015984">
    <property type="entry name" value="Cyt_c_prime_subgr"/>
</dbReference>